<dbReference type="GeneID" id="93506535"/>
<dbReference type="EMBL" id="JBIRUQ010000001">
    <property type="protein sequence ID" value="MFI1459189.1"/>
    <property type="molecule type" value="Genomic_DNA"/>
</dbReference>
<sequence length="381" mass="41183">MSEAVMSAYSDAVNDALERLDDLGYERNLGGGDLANHGPMAAEALAVLGHTAAIPDWVAVYRAVAPHHEPPVPYERLGDEESDWRAALGDIGRAGDFEELFLRQISDEGWQEVLVRWWPRLLPGPMTGLTHGLIRTAHAVRGLSSTDQPTPLQLNELARALGYWAARFIDAPGPGRLRGESGLAAAIAAVPRLPEPESPQQGMARLRTPRTMPGYEESLTALAPERADRLLSRMTAHFAGVCGAHAVVQFPIPLIHGVTAPAAARLVLPNLPEELYEPTLAAVWQAQVTLLMAATTDRSGEAEAPVHAQQADTPPWDELIARAVDHGDEHVIKFTEACLRENALSPDPRYAWAVDRAQQLVERPEGPNGSAVVVRFGAAES</sequence>
<dbReference type="Proteomes" id="UP001611263">
    <property type="component" value="Unassembled WGS sequence"/>
</dbReference>
<organism evidence="1 2">
    <name type="scientific">Nocardia carnea</name>
    <dbReference type="NCBI Taxonomy" id="37328"/>
    <lineage>
        <taxon>Bacteria</taxon>
        <taxon>Bacillati</taxon>
        <taxon>Actinomycetota</taxon>
        <taxon>Actinomycetes</taxon>
        <taxon>Mycobacteriales</taxon>
        <taxon>Nocardiaceae</taxon>
        <taxon>Nocardia</taxon>
    </lineage>
</organism>
<protein>
    <submittedName>
        <fullName evidence="1">Questin oxidase family protein</fullName>
    </submittedName>
</protein>
<keyword evidence="2" id="KW-1185">Reference proteome</keyword>
<reference evidence="1 2" key="1">
    <citation type="submission" date="2024-10" db="EMBL/GenBank/DDBJ databases">
        <title>The Natural Products Discovery Center: Release of the First 8490 Sequenced Strains for Exploring Actinobacteria Biosynthetic Diversity.</title>
        <authorList>
            <person name="Kalkreuter E."/>
            <person name="Kautsar S.A."/>
            <person name="Yang D."/>
            <person name="Bader C.D."/>
            <person name="Teijaro C.N."/>
            <person name="Fluegel L."/>
            <person name="Davis C.M."/>
            <person name="Simpson J.R."/>
            <person name="Lauterbach L."/>
            <person name="Steele A.D."/>
            <person name="Gui C."/>
            <person name="Meng S."/>
            <person name="Li G."/>
            <person name="Viehrig K."/>
            <person name="Ye F."/>
            <person name="Su P."/>
            <person name="Kiefer A.F."/>
            <person name="Nichols A."/>
            <person name="Cepeda A.J."/>
            <person name="Yan W."/>
            <person name="Fan B."/>
            <person name="Jiang Y."/>
            <person name="Adhikari A."/>
            <person name="Zheng C.-J."/>
            <person name="Schuster L."/>
            <person name="Cowan T.M."/>
            <person name="Smanski M.J."/>
            <person name="Chevrette M.G."/>
            <person name="De Carvalho L.P.S."/>
            <person name="Shen B."/>
        </authorList>
    </citation>
    <scope>NUCLEOTIDE SEQUENCE [LARGE SCALE GENOMIC DNA]</scope>
    <source>
        <strain evidence="1 2">NPDC020568</strain>
    </source>
</reference>
<evidence type="ECO:0000313" key="2">
    <source>
        <dbReference type="Proteomes" id="UP001611263"/>
    </source>
</evidence>
<comment type="caution">
    <text evidence="1">The sequence shown here is derived from an EMBL/GenBank/DDBJ whole genome shotgun (WGS) entry which is preliminary data.</text>
</comment>
<proteinExistence type="predicted"/>
<evidence type="ECO:0000313" key="1">
    <source>
        <dbReference type="EMBL" id="MFI1459189.1"/>
    </source>
</evidence>
<dbReference type="RefSeq" id="WP_231507893.1">
    <property type="nucleotide sequence ID" value="NZ_JBIRUQ010000001.1"/>
</dbReference>
<accession>A0ABW7THC0</accession>
<name>A0ABW7THC0_9NOCA</name>
<gene>
    <name evidence="1" type="ORF">ACH4WX_00540</name>
</gene>